<dbReference type="STRING" id="1450537.A0A395I234"/>
<evidence type="ECO:0000313" key="5">
    <source>
        <dbReference type="Proteomes" id="UP000248961"/>
    </source>
</evidence>
<dbReference type="VEuPathDB" id="FungiDB:BO97DRAFT_469120"/>
<dbReference type="EMBL" id="KZ824275">
    <property type="protein sequence ID" value="RAL14231.1"/>
    <property type="molecule type" value="Genomic_DNA"/>
</dbReference>
<keyword evidence="2" id="KW-0732">Signal</keyword>
<dbReference type="PANTHER" id="PTHR11559">
    <property type="entry name" value="CARBOXYLESTERASE"/>
    <property type="match status" value="1"/>
</dbReference>
<feature type="domain" description="Carboxylesterase type B" evidence="3">
    <location>
        <begin position="54"/>
        <end position="284"/>
    </location>
</feature>
<feature type="region of interest" description="Disordered" evidence="1">
    <location>
        <begin position="454"/>
        <end position="493"/>
    </location>
</feature>
<sequence>MYHHARNLTLDLDILILLLIVLDSPPTVIETAYEIKYIGSRTDGVPVNPAKGSVTGATQPGAWCPQGMGVLLPFTSRVDNVSENCLSLRIARSSGVKRHARLPVAVWLHGGGHALGSASDILYNPDGLVRGAAAARKPLIYVGINYRLGLFGFATSKAMVNTKQTNAGLRDQRAALQWVRDHIEAFGGDSNRGIIYLMTAIGQSVGNSDIGLQLTSFNSSRGMMSGTPKINFNSDPGLVTNNTAAIARQVGCIRDNDGQSLETLECLRSVPAAILTSISVNVSRSAHRPSELVRTGKVVKGIPIVASWVTNDGAWYASPQTSTDEDVLGSFERWVCGLSESMKEKLLQLYPVEEFGHMVRQDYDDEYARNGASKASQVWLYEHNATRFAPVYEAMGVPMWRVTHLSDIPYVFNNPHLEGGADKSLGKLALSETVSKAIIEFVHGGSPAAEGIGVQKWSSASPARHEGQRSSESANRLSIQIFGGSSNSSEVTIGRDEDVERLFDRCDFTNGPQMRE</sequence>
<evidence type="ECO:0000256" key="1">
    <source>
        <dbReference type="SAM" id="MobiDB-lite"/>
    </source>
</evidence>
<keyword evidence="5" id="KW-1185">Reference proteome</keyword>
<reference evidence="4 5" key="1">
    <citation type="submission" date="2018-02" db="EMBL/GenBank/DDBJ databases">
        <title>The genomes of Aspergillus section Nigri reveals drivers in fungal speciation.</title>
        <authorList>
            <consortium name="DOE Joint Genome Institute"/>
            <person name="Vesth T.C."/>
            <person name="Nybo J."/>
            <person name="Theobald S."/>
            <person name="Brandl J."/>
            <person name="Frisvad J.C."/>
            <person name="Nielsen K.F."/>
            <person name="Lyhne E.K."/>
            <person name="Kogle M.E."/>
            <person name="Kuo A."/>
            <person name="Riley R."/>
            <person name="Clum A."/>
            <person name="Nolan M."/>
            <person name="Lipzen A."/>
            <person name="Salamov A."/>
            <person name="Henrissat B."/>
            <person name="Wiebenga A."/>
            <person name="De vries R.P."/>
            <person name="Grigoriev I.V."/>
            <person name="Mortensen U.H."/>
            <person name="Andersen M.R."/>
            <person name="Baker S.E."/>
        </authorList>
    </citation>
    <scope>NUCLEOTIDE SEQUENCE [LARGE SCALE GENOMIC DNA]</scope>
    <source>
        <strain evidence="4 5">CBS 101889</strain>
    </source>
</reference>
<dbReference type="Pfam" id="PF00135">
    <property type="entry name" value="COesterase"/>
    <property type="match status" value="1"/>
</dbReference>
<dbReference type="Proteomes" id="UP000248961">
    <property type="component" value="Unassembled WGS sequence"/>
</dbReference>
<feature type="compositionally biased region" description="Polar residues" evidence="1">
    <location>
        <begin position="470"/>
        <end position="491"/>
    </location>
</feature>
<dbReference type="InterPro" id="IPR002018">
    <property type="entry name" value="CarbesteraseB"/>
</dbReference>
<dbReference type="Gene3D" id="3.40.50.1820">
    <property type="entry name" value="alpha/beta hydrolase"/>
    <property type="match status" value="1"/>
</dbReference>
<evidence type="ECO:0000313" key="4">
    <source>
        <dbReference type="EMBL" id="RAL14231.1"/>
    </source>
</evidence>
<dbReference type="GO" id="GO:0016787">
    <property type="term" value="F:hydrolase activity"/>
    <property type="evidence" value="ECO:0007669"/>
    <property type="project" value="UniProtKB-KW"/>
</dbReference>
<dbReference type="RefSeq" id="XP_025553385.1">
    <property type="nucleotide sequence ID" value="XM_025699814.1"/>
</dbReference>
<dbReference type="GeneID" id="37204103"/>
<dbReference type="InterPro" id="IPR029058">
    <property type="entry name" value="AB_hydrolase_fold"/>
</dbReference>
<protein>
    <submittedName>
        <fullName evidence="4">Alpha/beta-hydrolase</fullName>
    </submittedName>
</protein>
<evidence type="ECO:0000256" key="2">
    <source>
        <dbReference type="SAM" id="SignalP"/>
    </source>
</evidence>
<dbReference type="SUPFAM" id="SSF53474">
    <property type="entry name" value="alpha/beta-Hydrolases"/>
    <property type="match status" value="1"/>
</dbReference>
<accession>A0A395I234</accession>
<organism evidence="4 5">
    <name type="scientific">Aspergillus homomorphus (strain CBS 101889)</name>
    <dbReference type="NCBI Taxonomy" id="1450537"/>
    <lineage>
        <taxon>Eukaryota</taxon>
        <taxon>Fungi</taxon>
        <taxon>Dikarya</taxon>
        <taxon>Ascomycota</taxon>
        <taxon>Pezizomycotina</taxon>
        <taxon>Eurotiomycetes</taxon>
        <taxon>Eurotiomycetidae</taxon>
        <taxon>Eurotiales</taxon>
        <taxon>Aspergillaceae</taxon>
        <taxon>Aspergillus</taxon>
        <taxon>Aspergillus subgen. Circumdati</taxon>
    </lineage>
</organism>
<feature type="signal peptide" evidence="2">
    <location>
        <begin position="1"/>
        <end position="31"/>
    </location>
</feature>
<evidence type="ECO:0000259" key="3">
    <source>
        <dbReference type="Pfam" id="PF00135"/>
    </source>
</evidence>
<gene>
    <name evidence="4" type="ORF">BO97DRAFT_469120</name>
</gene>
<dbReference type="AlphaFoldDB" id="A0A395I234"/>
<feature type="chain" id="PRO_5017319185" evidence="2">
    <location>
        <begin position="32"/>
        <end position="516"/>
    </location>
</feature>
<dbReference type="InterPro" id="IPR050309">
    <property type="entry name" value="Type-B_Carboxylest/Lipase"/>
</dbReference>
<keyword evidence="4" id="KW-0378">Hydrolase</keyword>
<proteinExistence type="predicted"/>
<name>A0A395I234_ASPHC</name>
<dbReference type="OrthoDB" id="408631at2759"/>